<evidence type="ECO:0000256" key="1">
    <source>
        <dbReference type="SAM" id="MobiDB-lite"/>
    </source>
</evidence>
<organism evidence="2 3">
    <name type="scientific">Citrullus colocynthis</name>
    <name type="common">colocynth</name>
    <dbReference type="NCBI Taxonomy" id="252529"/>
    <lineage>
        <taxon>Eukaryota</taxon>
        <taxon>Viridiplantae</taxon>
        <taxon>Streptophyta</taxon>
        <taxon>Embryophyta</taxon>
        <taxon>Tracheophyta</taxon>
        <taxon>Spermatophyta</taxon>
        <taxon>Magnoliopsida</taxon>
        <taxon>eudicotyledons</taxon>
        <taxon>Gunneridae</taxon>
        <taxon>Pentapetalae</taxon>
        <taxon>rosids</taxon>
        <taxon>fabids</taxon>
        <taxon>Cucurbitales</taxon>
        <taxon>Cucurbitaceae</taxon>
        <taxon>Benincaseae</taxon>
        <taxon>Citrullus</taxon>
    </lineage>
</organism>
<evidence type="ECO:0000313" key="2">
    <source>
        <dbReference type="EMBL" id="CAK9329187.1"/>
    </source>
</evidence>
<protein>
    <submittedName>
        <fullName evidence="2">Uncharacterized protein</fullName>
    </submittedName>
</protein>
<evidence type="ECO:0000313" key="3">
    <source>
        <dbReference type="Proteomes" id="UP001642487"/>
    </source>
</evidence>
<feature type="region of interest" description="Disordered" evidence="1">
    <location>
        <begin position="15"/>
        <end position="39"/>
    </location>
</feature>
<feature type="compositionally biased region" description="Polar residues" evidence="1">
    <location>
        <begin position="23"/>
        <end position="37"/>
    </location>
</feature>
<keyword evidence="3" id="KW-1185">Reference proteome</keyword>
<dbReference type="Proteomes" id="UP001642487">
    <property type="component" value="Chromosome 9"/>
</dbReference>
<dbReference type="EMBL" id="OZ021743">
    <property type="protein sequence ID" value="CAK9329187.1"/>
    <property type="molecule type" value="Genomic_DNA"/>
</dbReference>
<name>A0ABP0ZAT8_9ROSI</name>
<accession>A0ABP0ZAT8</accession>
<reference evidence="2 3" key="1">
    <citation type="submission" date="2024-03" db="EMBL/GenBank/DDBJ databases">
        <authorList>
            <person name="Gkanogiannis A."/>
            <person name="Becerra Lopez-Lavalle L."/>
        </authorList>
    </citation>
    <scope>NUCLEOTIDE SEQUENCE [LARGE SCALE GENOMIC DNA]</scope>
</reference>
<gene>
    <name evidence="2" type="ORF">CITCOLO1_LOCUS21626</name>
</gene>
<sequence>MCYISNVVSSGLMDESNLPDASVDSNKLTKENSSQDTSPKKVCLTKITLLILRMRVMKKELRKESVEDMSDNNIPIKMLGLRRKKRTSCEVNFMLSSSDMWHASGSLGPIPSTLSFNYKLYQGKHAPDLVHSKVPDIDTSKVFLNMPCEKKNACVGQ</sequence>
<proteinExistence type="predicted"/>